<gene>
    <name evidence="1" type="ORF">HPB50_023013</name>
</gene>
<dbReference type="EMBL" id="CM023485">
    <property type="protein sequence ID" value="KAH6931237.1"/>
    <property type="molecule type" value="Genomic_DNA"/>
</dbReference>
<name>A0ACB7SDL0_HYAAI</name>
<comment type="caution">
    <text evidence="1">The sequence shown here is derived from an EMBL/GenBank/DDBJ whole genome shotgun (WGS) entry which is preliminary data.</text>
</comment>
<sequence length="174" mass="18875">MSDSLGSNERPGSLPTSQGILQLPRLVLDNKETTSQASGAMNNGEPENKKAHLDDDKDDDKTSTYEVSDDEDIGDDAPFTVVTYNKKRAEGIPVVFRPTGAGTSFWQVNPNRVSTETVSAAKEKVQSFQTTRDGSFSVGVASLASAKRLIMLTNIGGLEVKPFIPERTLKTLRK</sequence>
<accession>A0ACB7SDL0</accession>
<proteinExistence type="predicted"/>
<evidence type="ECO:0000313" key="2">
    <source>
        <dbReference type="Proteomes" id="UP000821845"/>
    </source>
</evidence>
<dbReference type="Proteomes" id="UP000821845">
    <property type="component" value="Chromosome 5"/>
</dbReference>
<reference evidence="1" key="1">
    <citation type="submission" date="2020-05" db="EMBL/GenBank/DDBJ databases">
        <title>Large-scale comparative analyses of tick genomes elucidate their genetic diversity and vector capacities.</title>
        <authorList>
            <person name="Jia N."/>
            <person name="Wang J."/>
            <person name="Shi W."/>
            <person name="Du L."/>
            <person name="Sun Y."/>
            <person name="Zhan W."/>
            <person name="Jiang J."/>
            <person name="Wang Q."/>
            <person name="Zhang B."/>
            <person name="Ji P."/>
            <person name="Sakyi L.B."/>
            <person name="Cui X."/>
            <person name="Yuan T."/>
            <person name="Jiang B."/>
            <person name="Yang W."/>
            <person name="Lam T.T.-Y."/>
            <person name="Chang Q."/>
            <person name="Ding S."/>
            <person name="Wang X."/>
            <person name="Zhu J."/>
            <person name="Ruan X."/>
            <person name="Zhao L."/>
            <person name="Wei J."/>
            <person name="Que T."/>
            <person name="Du C."/>
            <person name="Cheng J."/>
            <person name="Dai P."/>
            <person name="Han X."/>
            <person name="Huang E."/>
            <person name="Gao Y."/>
            <person name="Liu J."/>
            <person name="Shao H."/>
            <person name="Ye R."/>
            <person name="Li L."/>
            <person name="Wei W."/>
            <person name="Wang X."/>
            <person name="Wang C."/>
            <person name="Yang T."/>
            <person name="Huo Q."/>
            <person name="Li W."/>
            <person name="Guo W."/>
            <person name="Chen H."/>
            <person name="Zhou L."/>
            <person name="Ni X."/>
            <person name="Tian J."/>
            <person name="Zhou Y."/>
            <person name="Sheng Y."/>
            <person name="Liu T."/>
            <person name="Pan Y."/>
            <person name="Xia L."/>
            <person name="Li J."/>
            <person name="Zhao F."/>
            <person name="Cao W."/>
        </authorList>
    </citation>
    <scope>NUCLEOTIDE SEQUENCE</scope>
    <source>
        <strain evidence="1">Hyas-2018</strain>
    </source>
</reference>
<organism evidence="1 2">
    <name type="scientific">Hyalomma asiaticum</name>
    <name type="common">Tick</name>
    <dbReference type="NCBI Taxonomy" id="266040"/>
    <lineage>
        <taxon>Eukaryota</taxon>
        <taxon>Metazoa</taxon>
        <taxon>Ecdysozoa</taxon>
        <taxon>Arthropoda</taxon>
        <taxon>Chelicerata</taxon>
        <taxon>Arachnida</taxon>
        <taxon>Acari</taxon>
        <taxon>Parasitiformes</taxon>
        <taxon>Ixodida</taxon>
        <taxon>Ixodoidea</taxon>
        <taxon>Ixodidae</taxon>
        <taxon>Hyalomminae</taxon>
        <taxon>Hyalomma</taxon>
    </lineage>
</organism>
<evidence type="ECO:0000313" key="1">
    <source>
        <dbReference type="EMBL" id="KAH6931237.1"/>
    </source>
</evidence>
<keyword evidence="2" id="KW-1185">Reference proteome</keyword>
<protein>
    <submittedName>
        <fullName evidence="1">Uncharacterized protein</fullName>
    </submittedName>
</protein>